<name>A0ABQ1VT68_9BACL</name>
<evidence type="ECO:0000313" key="2">
    <source>
        <dbReference type="Proteomes" id="UP000608420"/>
    </source>
</evidence>
<reference evidence="2" key="1">
    <citation type="journal article" date="2019" name="Int. J. Syst. Evol. Microbiol.">
        <title>The Global Catalogue of Microorganisms (GCM) 10K type strain sequencing project: providing services to taxonomists for standard genome sequencing and annotation.</title>
        <authorList>
            <consortium name="The Broad Institute Genomics Platform"/>
            <consortium name="The Broad Institute Genome Sequencing Center for Infectious Disease"/>
            <person name="Wu L."/>
            <person name="Ma J."/>
        </authorList>
    </citation>
    <scope>NUCLEOTIDE SEQUENCE [LARGE SCALE GENOMIC DNA]</scope>
    <source>
        <strain evidence="2">CGMCC 1.15420</strain>
    </source>
</reference>
<gene>
    <name evidence="1" type="ORF">GCM10010913_18740</name>
</gene>
<sequence>MRLSEVVVRSGLDPGLAGLVGAGWDESGWRNEKFLQICIFFLQFGLIIKEIAQKPAYLQEFNKNRGYEP</sequence>
<proteinExistence type="predicted"/>
<protein>
    <submittedName>
        <fullName evidence="1">Uncharacterized protein</fullName>
    </submittedName>
</protein>
<dbReference type="EMBL" id="BMIW01000010">
    <property type="protein sequence ID" value="GGF97346.1"/>
    <property type="molecule type" value="Genomic_DNA"/>
</dbReference>
<accession>A0ABQ1VT68</accession>
<comment type="caution">
    <text evidence="1">The sequence shown here is derived from an EMBL/GenBank/DDBJ whole genome shotgun (WGS) entry which is preliminary data.</text>
</comment>
<organism evidence="1 2">
    <name type="scientific">Paenibacillus aceti</name>
    <dbReference type="NCBI Taxonomy" id="1820010"/>
    <lineage>
        <taxon>Bacteria</taxon>
        <taxon>Bacillati</taxon>
        <taxon>Bacillota</taxon>
        <taxon>Bacilli</taxon>
        <taxon>Bacillales</taxon>
        <taxon>Paenibacillaceae</taxon>
        <taxon>Paenibacillus</taxon>
    </lineage>
</organism>
<evidence type="ECO:0000313" key="1">
    <source>
        <dbReference type="EMBL" id="GGF97346.1"/>
    </source>
</evidence>
<keyword evidence="2" id="KW-1185">Reference proteome</keyword>
<dbReference type="Proteomes" id="UP000608420">
    <property type="component" value="Unassembled WGS sequence"/>
</dbReference>